<dbReference type="Gene3D" id="1.10.443.10">
    <property type="entry name" value="Intergrase catalytic core"/>
    <property type="match status" value="1"/>
</dbReference>
<evidence type="ECO:0000313" key="8">
    <source>
        <dbReference type="EMBL" id="GHF71479.1"/>
    </source>
</evidence>
<keyword evidence="9" id="KW-1185">Reference proteome</keyword>
<dbReference type="RefSeq" id="WP_189682672.1">
    <property type="nucleotide sequence ID" value="NZ_BNCJ01000028.1"/>
</dbReference>
<reference evidence="8" key="1">
    <citation type="journal article" date="2014" name="Int. J. Syst. Evol. Microbiol.">
        <title>Complete genome sequence of Corynebacterium casei LMG S-19264T (=DSM 44701T), isolated from a smear-ripened cheese.</title>
        <authorList>
            <consortium name="US DOE Joint Genome Institute (JGI-PGF)"/>
            <person name="Walter F."/>
            <person name="Albersmeier A."/>
            <person name="Kalinowski J."/>
            <person name="Ruckert C."/>
        </authorList>
    </citation>
    <scope>NUCLEOTIDE SEQUENCE</scope>
    <source>
        <strain evidence="8">KCTC 42650</strain>
    </source>
</reference>
<dbReference type="InterPro" id="IPR011010">
    <property type="entry name" value="DNA_brk_join_enz"/>
</dbReference>
<evidence type="ECO:0000256" key="1">
    <source>
        <dbReference type="ARBA" id="ARBA00008857"/>
    </source>
</evidence>
<evidence type="ECO:0000313" key="9">
    <source>
        <dbReference type="Proteomes" id="UP000626220"/>
    </source>
</evidence>
<keyword evidence="3 5" id="KW-0238">DNA-binding</keyword>
<keyword evidence="4" id="KW-0233">DNA recombination</keyword>
<dbReference type="Pfam" id="PF00589">
    <property type="entry name" value="Phage_integrase"/>
    <property type="match status" value="1"/>
</dbReference>
<dbReference type="InterPro" id="IPR002104">
    <property type="entry name" value="Integrase_catalytic"/>
</dbReference>
<evidence type="ECO:0000256" key="5">
    <source>
        <dbReference type="PROSITE-ProRule" id="PRU01248"/>
    </source>
</evidence>
<dbReference type="InterPro" id="IPR044068">
    <property type="entry name" value="CB"/>
</dbReference>
<proteinExistence type="inferred from homology"/>
<reference evidence="8" key="2">
    <citation type="submission" date="2020-09" db="EMBL/GenBank/DDBJ databases">
        <authorList>
            <person name="Sun Q."/>
            <person name="Kim S."/>
        </authorList>
    </citation>
    <scope>NUCLEOTIDE SEQUENCE</scope>
    <source>
        <strain evidence="8">KCTC 42650</strain>
    </source>
</reference>
<evidence type="ECO:0000256" key="4">
    <source>
        <dbReference type="ARBA" id="ARBA00023172"/>
    </source>
</evidence>
<feature type="domain" description="Tyr recombinase" evidence="6">
    <location>
        <begin position="173"/>
        <end position="384"/>
    </location>
</feature>
<evidence type="ECO:0000256" key="3">
    <source>
        <dbReference type="ARBA" id="ARBA00023125"/>
    </source>
</evidence>
<dbReference type="EMBL" id="BNCJ01000028">
    <property type="protein sequence ID" value="GHF71479.1"/>
    <property type="molecule type" value="Genomic_DNA"/>
</dbReference>
<evidence type="ECO:0000259" key="6">
    <source>
        <dbReference type="PROSITE" id="PS51898"/>
    </source>
</evidence>
<evidence type="ECO:0000259" key="7">
    <source>
        <dbReference type="PROSITE" id="PS51900"/>
    </source>
</evidence>
<accession>A0A8J3H310</accession>
<keyword evidence="2" id="KW-0229">DNA integration</keyword>
<name>A0A8J3H310_9RHOB</name>
<dbReference type="InterPro" id="IPR050090">
    <property type="entry name" value="Tyrosine_recombinase_XerCD"/>
</dbReference>
<comment type="caution">
    <text evidence="8">The sequence shown here is derived from an EMBL/GenBank/DDBJ whole genome shotgun (WGS) entry which is preliminary data.</text>
</comment>
<dbReference type="CDD" id="cd01189">
    <property type="entry name" value="INT_ICEBs1_C_like"/>
    <property type="match status" value="1"/>
</dbReference>
<dbReference type="InterPro" id="IPR013762">
    <property type="entry name" value="Integrase-like_cat_sf"/>
</dbReference>
<feature type="domain" description="Core-binding (CB)" evidence="7">
    <location>
        <begin position="60"/>
        <end position="148"/>
    </location>
</feature>
<dbReference type="AlphaFoldDB" id="A0A8J3H310"/>
<protein>
    <recommendedName>
        <fullName evidence="10">Site-specific integrase</fullName>
    </recommendedName>
</protein>
<dbReference type="GO" id="GO:0015074">
    <property type="term" value="P:DNA integration"/>
    <property type="evidence" value="ECO:0007669"/>
    <property type="project" value="UniProtKB-KW"/>
</dbReference>
<dbReference type="InterPro" id="IPR010998">
    <property type="entry name" value="Integrase_recombinase_N"/>
</dbReference>
<dbReference type="Gene3D" id="1.10.150.130">
    <property type="match status" value="1"/>
</dbReference>
<dbReference type="PROSITE" id="PS51900">
    <property type="entry name" value="CB"/>
    <property type="match status" value="1"/>
</dbReference>
<evidence type="ECO:0000256" key="2">
    <source>
        <dbReference type="ARBA" id="ARBA00022908"/>
    </source>
</evidence>
<comment type="similarity">
    <text evidence="1">Belongs to the 'phage' integrase family.</text>
</comment>
<evidence type="ECO:0008006" key="10">
    <source>
        <dbReference type="Google" id="ProtNLM"/>
    </source>
</evidence>
<dbReference type="GO" id="GO:0006310">
    <property type="term" value="P:DNA recombination"/>
    <property type="evidence" value="ECO:0007669"/>
    <property type="project" value="UniProtKB-KW"/>
</dbReference>
<dbReference type="Proteomes" id="UP000626220">
    <property type="component" value="Unassembled WGS sequence"/>
</dbReference>
<gene>
    <name evidence="8" type="ORF">GCM10017056_47980</name>
</gene>
<organism evidence="8 9">
    <name type="scientific">Seohaeicola zhoushanensis</name>
    <dbReference type="NCBI Taxonomy" id="1569283"/>
    <lineage>
        <taxon>Bacteria</taxon>
        <taxon>Pseudomonadati</taxon>
        <taxon>Pseudomonadota</taxon>
        <taxon>Alphaproteobacteria</taxon>
        <taxon>Rhodobacterales</taxon>
        <taxon>Roseobacteraceae</taxon>
        <taxon>Seohaeicola</taxon>
    </lineage>
</organism>
<dbReference type="GO" id="GO:0003677">
    <property type="term" value="F:DNA binding"/>
    <property type="evidence" value="ECO:0007669"/>
    <property type="project" value="UniProtKB-UniRule"/>
</dbReference>
<dbReference type="PROSITE" id="PS51898">
    <property type="entry name" value="TYR_RECOMBINASE"/>
    <property type="match status" value="1"/>
</dbReference>
<dbReference type="PANTHER" id="PTHR30349:SF64">
    <property type="entry name" value="PROPHAGE INTEGRASE INTD-RELATED"/>
    <property type="match status" value="1"/>
</dbReference>
<dbReference type="SUPFAM" id="SSF56349">
    <property type="entry name" value="DNA breaking-rejoining enzymes"/>
    <property type="match status" value="1"/>
</dbReference>
<dbReference type="PANTHER" id="PTHR30349">
    <property type="entry name" value="PHAGE INTEGRASE-RELATED"/>
    <property type="match status" value="1"/>
</dbReference>
<sequence>MSDIRKRIGAKGTNYQVRYPSNSTKSGYAYKSFNTLKEARAWIENGGTMEAGRRRSSEVITVEQAIDRWLDICEKEGTDGNEPVTTYTLKNYRYIARFMREYRWEKRLADLTPPDVVEFRSWLLENCPSRFVARRTMSCFQTVIGEMALRGIITANVASGITINSASRYDQPVTPPTMKEFLDLLRAADRLANSKNAQIAKSWERYRPMVYLAGDTGMRPGEYLALPRFNVSQTEVKVDRAVERSGVSISVTKTPSGWRWIGISSDTADMVMHYADKLAPASKYDLVFPTASGKWQCINNWRNRGFAALCEEAGLMKDVEQNGKIVQKPMYSPYDLRHFYASMLIEQRVNMKKLQKLMGHANVTTTLNVYGHLIERAEEAEEKRTGLISSLSENPCGKSVASPLQAAE</sequence>